<dbReference type="Proteomes" id="UP000218965">
    <property type="component" value="Chromosome"/>
</dbReference>
<evidence type="ECO:0000259" key="1">
    <source>
        <dbReference type="Pfam" id="PF06877"/>
    </source>
</evidence>
<dbReference type="KEGG" id="malk:MalAC0309_0683"/>
<evidence type="ECO:0000313" key="3">
    <source>
        <dbReference type="Proteomes" id="UP000218965"/>
    </source>
</evidence>
<gene>
    <name evidence="2" type="ORF">MalAC0309_0683</name>
</gene>
<sequence length="111" mass="12559">MADLQHHLSGNVEQYVQRIKMHDDVDAPRRVEHFAEFRRIADAKEAAIELDAEGWTVTVERRRLTHGVLIAAQIATVDVETADRLTTQVFTIVDSHGGRYDGWNAPVLRAL</sequence>
<feature type="domain" description="Regulator of ribonuclease activity B" evidence="1">
    <location>
        <begin position="23"/>
        <end position="104"/>
    </location>
</feature>
<organism evidence="2 3">
    <name type="scientific">Microcella alkaliphila</name>
    <dbReference type="NCBI Taxonomy" id="279828"/>
    <lineage>
        <taxon>Bacteria</taxon>
        <taxon>Bacillati</taxon>
        <taxon>Actinomycetota</taxon>
        <taxon>Actinomycetes</taxon>
        <taxon>Micrococcales</taxon>
        <taxon>Microbacteriaceae</taxon>
        <taxon>Microcella</taxon>
    </lineage>
</organism>
<reference evidence="2 3" key="2">
    <citation type="submission" date="2016-01" db="EMBL/GenBank/DDBJ databases">
        <title>Microcella alkaliphila JAM AC0309 whole genome shotgun sequence.</title>
        <authorList>
            <person name="Kurata A."/>
            <person name="Hirose Y."/>
            <person name="Kishimoto N."/>
            <person name="Kobayashi T."/>
        </authorList>
    </citation>
    <scope>NUCLEOTIDE SEQUENCE [LARGE SCALE GENOMIC DNA]</scope>
    <source>
        <strain evidence="2 3">JAM AC0309</strain>
    </source>
</reference>
<dbReference type="EMBL" id="AP017315">
    <property type="protein sequence ID" value="BAU31552.1"/>
    <property type="molecule type" value="Genomic_DNA"/>
</dbReference>
<dbReference type="Gene3D" id="3.30.70.970">
    <property type="entry name" value="RraB-like"/>
    <property type="match status" value="1"/>
</dbReference>
<dbReference type="RefSeq" id="WP_096420786.1">
    <property type="nucleotide sequence ID" value="NZ_AP017315.1"/>
</dbReference>
<dbReference type="AlphaFoldDB" id="A0A0U5B6K6"/>
<evidence type="ECO:0000313" key="2">
    <source>
        <dbReference type="EMBL" id="BAU31552.1"/>
    </source>
</evidence>
<reference evidence="3" key="1">
    <citation type="submission" date="2015-12" db="EMBL/GenBank/DDBJ databases">
        <authorList>
            <person name="Shamseldin A."/>
            <person name="Moawad H."/>
            <person name="Abd El-Rahim W.M."/>
            <person name="Sadowsky M.J."/>
        </authorList>
    </citation>
    <scope>NUCLEOTIDE SEQUENCE [LARGE SCALE GENOMIC DNA]</scope>
    <source>
        <strain evidence="3">JAM AC0309</strain>
    </source>
</reference>
<accession>A0A0U5B6K6</accession>
<dbReference type="SUPFAM" id="SSF89946">
    <property type="entry name" value="Hypothetical protein VC0424"/>
    <property type="match status" value="1"/>
</dbReference>
<proteinExistence type="predicted"/>
<name>A0A0U5B6K6_9MICO</name>
<dbReference type="InterPro" id="IPR009671">
    <property type="entry name" value="RraB_dom"/>
</dbReference>
<dbReference type="Pfam" id="PF06877">
    <property type="entry name" value="RraB"/>
    <property type="match status" value="1"/>
</dbReference>
<dbReference type="OrthoDB" id="5190653at2"/>
<dbReference type="InterPro" id="IPR036701">
    <property type="entry name" value="RraB-like_sf"/>
</dbReference>
<protein>
    <recommendedName>
        <fullName evidence="1">Regulator of ribonuclease activity B domain-containing protein</fullName>
    </recommendedName>
</protein>